<dbReference type="EnsemblMetazoa" id="CJA09103b.1">
    <property type="protein sequence ID" value="CJA09103b.1"/>
    <property type="gene ID" value="WBGene00128307"/>
</dbReference>
<feature type="region of interest" description="Disordered" evidence="4">
    <location>
        <begin position="477"/>
        <end position="517"/>
    </location>
</feature>
<feature type="region of interest" description="Disordered" evidence="4">
    <location>
        <begin position="1"/>
        <end position="26"/>
    </location>
</feature>
<comment type="subcellular location">
    <subcellularLocation>
        <location evidence="1">Nucleus</location>
    </subcellularLocation>
</comment>
<feature type="compositionally biased region" description="Low complexity" evidence="4">
    <location>
        <begin position="1"/>
        <end position="17"/>
    </location>
</feature>
<dbReference type="InterPro" id="IPR009057">
    <property type="entry name" value="Homeodomain-like_sf"/>
</dbReference>
<feature type="compositionally biased region" description="Basic residues" evidence="4">
    <location>
        <begin position="477"/>
        <end position="490"/>
    </location>
</feature>
<feature type="compositionally biased region" description="Polar residues" evidence="4">
    <location>
        <begin position="607"/>
        <end position="623"/>
    </location>
</feature>
<reference evidence="6" key="2">
    <citation type="submission" date="2022-06" db="UniProtKB">
        <authorList>
            <consortium name="EnsemblMetazoa"/>
        </authorList>
    </citation>
    <scope>IDENTIFICATION</scope>
    <source>
        <strain evidence="6">DF5081</strain>
    </source>
</reference>
<feature type="compositionally biased region" description="Basic and acidic residues" evidence="4">
    <location>
        <begin position="412"/>
        <end position="428"/>
    </location>
</feature>
<evidence type="ECO:0000259" key="5">
    <source>
        <dbReference type="SMART" id="SM00717"/>
    </source>
</evidence>
<reference evidence="7" key="1">
    <citation type="submission" date="2010-08" db="EMBL/GenBank/DDBJ databases">
        <authorList>
            <consortium name="Caenorhabditis japonica Sequencing Consortium"/>
            <person name="Wilson R.K."/>
        </authorList>
    </citation>
    <scope>NUCLEOTIDE SEQUENCE [LARGE SCALE GENOMIC DNA]</scope>
    <source>
        <strain evidence="7">DF5081</strain>
    </source>
</reference>
<evidence type="ECO:0000256" key="3">
    <source>
        <dbReference type="ARBA" id="ARBA00023242"/>
    </source>
</evidence>
<dbReference type="SMART" id="SM00717">
    <property type="entry name" value="SANT"/>
    <property type="match status" value="1"/>
</dbReference>
<protein>
    <submittedName>
        <fullName evidence="6">SANT domain-containing protein</fullName>
    </submittedName>
</protein>
<feature type="domain" description="Myb-like" evidence="5">
    <location>
        <begin position="67"/>
        <end position="115"/>
    </location>
</feature>
<dbReference type="PANTHER" id="PTHR21677:SF1">
    <property type="entry name" value="PROTEIN CRAMPED-LIKE"/>
    <property type="match status" value="1"/>
</dbReference>
<dbReference type="Proteomes" id="UP000005237">
    <property type="component" value="Unassembled WGS sequence"/>
</dbReference>
<dbReference type="AlphaFoldDB" id="A0A8R1HW98"/>
<evidence type="ECO:0000256" key="4">
    <source>
        <dbReference type="SAM" id="MobiDB-lite"/>
    </source>
</evidence>
<accession>A0A8R1HW98</accession>
<dbReference type="CDD" id="cd00167">
    <property type="entry name" value="SANT"/>
    <property type="match status" value="1"/>
</dbReference>
<evidence type="ECO:0000313" key="6">
    <source>
        <dbReference type="EnsemblMetazoa" id="CJA09103b.1"/>
    </source>
</evidence>
<dbReference type="GO" id="GO:0005634">
    <property type="term" value="C:nucleus"/>
    <property type="evidence" value="ECO:0007669"/>
    <property type="project" value="UniProtKB-SubCell"/>
</dbReference>
<feature type="region of interest" description="Disordered" evidence="4">
    <location>
        <begin position="412"/>
        <end position="450"/>
    </location>
</feature>
<dbReference type="SUPFAM" id="SSF46689">
    <property type="entry name" value="Homeodomain-like"/>
    <property type="match status" value="1"/>
</dbReference>
<proteinExistence type="predicted"/>
<dbReference type="GO" id="GO:0007389">
    <property type="term" value="P:pattern specification process"/>
    <property type="evidence" value="ECO:0007669"/>
    <property type="project" value="TreeGrafter"/>
</dbReference>
<dbReference type="PANTHER" id="PTHR21677">
    <property type="entry name" value="CRAMPED PROTEIN"/>
    <property type="match status" value="1"/>
</dbReference>
<feature type="region of interest" description="Disordered" evidence="4">
    <location>
        <begin position="592"/>
        <end position="628"/>
    </location>
</feature>
<name>A0A8R1HW98_CAEJA</name>
<evidence type="ECO:0000256" key="1">
    <source>
        <dbReference type="ARBA" id="ARBA00004123"/>
    </source>
</evidence>
<organism evidence="6 7">
    <name type="scientific">Caenorhabditis japonica</name>
    <dbReference type="NCBI Taxonomy" id="281687"/>
    <lineage>
        <taxon>Eukaryota</taxon>
        <taxon>Metazoa</taxon>
        <taxon>Ecdysozoa</taxon>
        <taxon>Nematoda</taxon>
        <taxon>Chromadorea</taxon>
        <taxon>Rhabditida</taxon>
        <taxon>Rhabditina</taxon>
        <taxon>Rhabditomorpha</taxon>
        <taxon>Rhabditoidea</taxon>
        <taxon>Rhabditidae</taxon>
        <taxon>Peloderinae</taxon>
        <taxon>Caenorhabditis</taxon>
    </lineage>
</organism>
<feature type="compositionally biased region" description="Low complexity" evidence="4">
    <location>
        <begin position="498"/>
        <end position="516"/>
    </location>
</feature>
<keyword evidence="3" id="KW-0539">Nucleus</keyword>
<sequence length="635" mass="71718">MEPSTSDESSTSSNSALSRRKMIFRQPMPVQPNRTVSSTMCEESQMIDGEITNLDSPSPNLDAKKRKANPWSFDEVCAFYEGIKIHGKDFDSVVKVMAKRKVEKTKEHVKTFFFNSAKTYRTMLSLSEEEMTLVSKDARELFLLVNACEWKRKTMNMKVNVEKLRELLFEGAVNVRVGRKIVNIKTPPCPALCRYFSGRKADKIPTEMFVHLEPMRNEDNVFMRNHMYNPFLRIKMNANDRIMKLVEFLHRKWSANTEAGVVNITLWPDSSCEVASLTVHTVETSPFISLSLGKLKRHLEEAKERIESKEKKGPGSLQTAAEVNTKTKSTYDVYYPRAFTLTDEIIAEGIHVLNIKNSILAELFCVCGRKSPIQLRYQIHYEPTINEKPTVEPWKVMIELLNRGYGDTLNISKKEEERDRRREAKEAEAALEPNSKKKKLGDNTPSVDPCSSNTAVDIVQQENDAFENQLAMLKKTSRQRTVPAKRKKPKNPVISTNTPPISIRPVTSPTPSTTSSHGFAKPFTAPSCVLIPKKITGQNPVRVIGRDSLVKAGPSISEAQQMSNLPTDFSSVVFSPAKRMMTDGDLELQKKRTEDFLSSLRTPVDTPKQTPRSSHQHPVNTVSAEFDGLQAVFNG</sequence>
<dbReference type="InterPro" id="IPR055315">
    <property type="entry name" value="Cramped-like"/>
</dbReference>
<dbReference type="InterPro" id="IPR001005">
    <property type="entry name" value="SANT/Myb"/>
</dbReference>
<dbReference type="GO" id="GO:0003682">
    <property type="term" value="F:chromatin binding"/>
    <property type="evidence" value="ECO:0007669"/>
    <property type="project" value="InterPro"/>
</dbReference>
<keyword evidence="2" id="KW-0238">DNA-binding</keyword>
<keyword evidence="7" id="KW-1185">Reference proteome</keyword>
<evidence type="ECO:0000313" key="7">
    <source>
        <dbReference type="Proteomes" id="UP000005237"/>
    </source>
</evidence>
<dbReference type="GO" id="GO:0003677">
    <property type="term" value="F:DNA binding"/>
    <property type="evidence" value="ECO:0007669"/>
    <property type="project" value="UniProtKB-KW"/>
</dbReference>
<evidence type="ECO:0000256" key="2">
    <source>
        <dbReference type="ARBA" id="ARBA00023125"/>
    </source>
</evidence>
<dbReference type="Gene3D" id="1.20.58.1880">
    <property type="match status" value="1"/>
</dbReference>